<feature type="transmembrane region" description="Helical" evidence="1">
    <location>
        <begin position="63"/>
        <end position="86"/>
    </location>
</feature>
<reference evidence="3" key="1">
    <citation type="submission" date="2022-03" db="EMBL/GenBank/DDBJ databases">
        <title>The complete genome sequence of a Methyloterrigena soli.</title>
        <authorList>
            <person name="Zi Z."/>
        </authorList>
    </citation>
    <scope>NUCLEOTIDE SEQUENCE</scope>
    <source>
        <strain evidence="3">M48</strain>
    </source>
</reference>
<evidence type="ECO:0000313" key="4">
    <source>
        <dbReference type="Proteomes" id="UP001156140"/>
    </source>
</evidence>
<dbReference type="InterPro" id="IPR025588">
    <property type="entry name" value="YcxB-like_C"/>
</dbReference>
<dbReference type="RefSeq" id="WP_281734956.1">
    <property type="nucleotide sequence ID" value="NZ_JAKETQ010000001.1"/>
</dbReference>
<evidence type="ECO:0000256" key="1">
    <source>
        <dbReference type="SAM" id="Phobius"/>
    </source>
</evidence>
<keyword evidence="1" id="KW-0812">Transmembrane</keyword>
<evidence type="ECO:0000313" key="3">
    <source>
        <dbReference type="EMBL" id="MCI0125849.1"/>
    </source>
</evidence>
<keyword evidence="4" id="KW-1185">Reference proteome</keyword>
<dbReference type="EMBL" id="JALAZD010000001">
    <property type="protein sequence ID" value="MCI0125849.1"/>
    <property type="molecule type" value="Genomic_DNA"/>
</dbReference>
<dbReference type="Proteomes" id="UP001156140">
    <property type="component" value="Unassembled WGS sequence"/>
</dbReference>
<gene>
    <name evidence="3" type="ORF">ML536_03305</name>
</gene>
<protein>
    <submittedName>
        <fullName evidence="3">YcxB family protein</fullName>
    </submittedName>
</protein>
<organism evidence="3 4">
    <name type="scientific">Paradevosia shaoguanensis</name>
    <dbReference type="NCBI Taxonomy" id="1335043"/>
    <lineage>
        <taxon>Bacteria</taxon>
        <taxon>Pseudomonadati</taxon>
        <taxon>Pseudomonadota</taxon>
        <taxon>Alphaproteobacteria</taxon>
        <taxon>Hyphomicrobiales</taxon>
        <taxon>Devosiaceae</taxon>
        <taxon>Paradevosia</taxon>
    </lineage>
</organism>
<name>A0AA41UC29_9HYPH</name>
<feature type="transmembrane region" description="Helical" evidence="1">
    <location>
        <begin position="37"/>
        <end position="57"/>
    </location>
</feature>
<proteinExistence type="predicted"/>
<comment type="caution">
    <text evidence="3">The sequence shown here is derived from an EMBL/GenBank/DDBJ whole genome shotgun (WGS) entry which is preliminary data.</text>
</comment>
<keyword evidence="1" id="KW-1133">Transmembrane helix</keyword>
<sequence>MATSALPPSVSFTITAEDYANALRLRMRRYWLKSTRIRVFVAAVVVACILAFTIAGFDSVPGSLAIGAMLGLIGLSVWLVIGYFALLPRQARKIYGQQKTMQHPVEASWNSEAYSAATAVASSTVPWGEYHGWSADETMILLMHSPVLFQMIPRHALNAAQAADLTERLKQSGLRNI</sequence>
<accession>A0AA41UC29</accession>
<dbReference type="Pfam" id="PF14317">
    <property type="entry name" value="YcxB"/>
    <property type="match status" value="1"/>
</dbReference>
<evidence type="ECO:0000259" key="2">
    <source>
        <dbReference type="Pfam" id="PF14317"/>
    </source>
</evidence>
<feature type="domain" description="YcxB-like C-terminal" evidence="2">
    <location>
        <begin position="109"/>
        <end position="165"/>
    </location>
</feature>
<dbReference type="AlphaFoldDB" id="A0AA41UC29"/>
<keyword evidence="1" id="KW-0472">Membrane</keyword>